<evidence type="ECO:0000313" key="3">
    <source>
        <dbReference type="Proteomes" id="UP000518300"/>
    </source>
</evidence>
<proteinExistence type="predicted"/>
<dbReference type="Proteomes" id="UP000518300">
    <property type="component" value="Unassembled WGS sequence"/>
</dbReference>
<feature type="chain" id="PRO_5032283524" evidence="1">
    <location>
        <begin position="24"/>
        <end position="260"/>
    </location>
</feature>
<evidence type="ECO:0000313" key="2">
    <source>
        <dbReference type="EMBL" id="NMO20942.1"/>
    </source>
</evidence>
<protein>
    <submittedName>
        <fullName evidence="2">Uncharacterized protein</fullName>
    </submittedName>
</protein>
<keyword evidence="1" id="KW-0732">Signal</keyword>
<feature type="signal peptide" evidence="1">
    <location>
        <begin position="1"/>
        <end position="23"/>
    </location>
</feature>
<dbReference type="AlphaFoldDB" id="A0A848LTK9"/>
<organism evidence="2 3">
    <name type="scientific">Pyxidicoccus fallax</name>
    <dbReference type="NCBI Taxonomy" id="394095"/>
    <lineage>
        <taxon>Bacteria</taxon>
        <taxon>Pseudomonadati</taxon>
        <taxon>Myxococcota</taxon>
        <taxon>Myxococcia</taxon>
        <taxon>Myxococcales</taxon>
        <taxon>Cystobacterineae</taxon>
        <taxon>Myxococcaceae</taxon>
        <taxon>Pyxidicoccus</taxon>
    </lineage>
</organism>
<name>A0A848LTK9_9BACT</name>
<dbReference type="RefSeq" id="WP_169350145.1">
    <property type="nucleotide sequence ID" value="NZ_JABBJJ010000282.1"/>
</dbReference>
<evidence type="ECO:0000256" key="1">
    <source>
        <dbReference type="SAM" id="SignalP"/>
    </source>
</evidence>
<gene>
    <name evidence="2" type="ORF">HG543_39770</name>
</gene>
<reference evidence="2 3" key="1">
    <citation type="submission" date="2020-04" db="EMBL/GenBank/DDBJ databases">
        <title>Draft genome of Pyxidicoccus fallax type strain.</title>
        <authorList>
            <person name="Whitworth D.E."/>
        </authorList>
    </citation>
    <scope>NUCLEOTIDE SEQUENCE [LARGE SCALE GENOMIC DNA]</scope>
    <source>
        <strain evidence="2 3">DSM 14698</strain>
    </source>
</reference>
<comment type="caution">
    <text evidence="2">The sequence shown here is derived from an EMBL/GenBank/DDBJ whole genome shotgun (WGS) entry which is preliminary data.</text>
</comment>
<dbReference type="EMBL" id="JABBJJ010000282">
    <property type="protein sequence ID" value="NMO20942.1"/>
    <property type="molecule type" value="Genomic_DNA"/>
</dbReference>
<sequence length="260" mass="27653">MSSASLKSLLGGVILLASPLALADSTTSIPAFEAKISAARTATSPGGTTILREEMAEALQRFFETRTGVVDAAERAYLGTKVNDATFLTGVAADAKQYLDAFYELNDAATTAAPLYLGYLQESPADLYGADGPLAQASTIVEGFIPYGQGVANQLTLLTAIQNSQELGYGSPYVFVPITQSELEATLSGTAGYDYETPSQEEVDGAAAFITYISRNSNRLYKADWACFRGCQGDVGGYIIASVSTDRRFVRVVKVVTWVE</sequence>
<keyword evidence="3" id="KW-1185">Reference proteome</keyword>
<accession>A0A848LTK9</accession>